<evidence type="ECO:0000256" key="3">
    <source>
        <dbReference type="ARBA" id="ARBA00022481"/>
    </source>
</evidence>
<feature type="domain" description="General secretion pathway GspH" evidence="10">
    <location>
        <begin position="71"/>
        <end position="173"/>
    </location>
</feature>
<dbReference type="InterPro" id="IPR012902">
    <property type="entry name" value="N_methyl_site"/>
</dbReference>
<reference evidence="11" key="1">
    <citation type="submission" date="2020-05" db="EMBL/GenBank/DDBJ databases">
        <authorList>
            <person name="Zhu T."/>
            <person name="Keshari N."/>
            <person name="Lu X."/>
        </authorList>
    </citation>
    <scope>NUCLEOTIDE SEQUENCE</scope>
    <source>
        <strain evidence="11">NK1-22</strain>
    </source>
</reference>
<evidence type="ECO:0000256" key="5">
    <source>
        <dbReference type="ARBA" id="ARBA00022692"/>
    </source>
</evidence>
<dbReference type="EMBL" id="CP053540">
    <property type="protein sequence ID" value="WOB45305.1"/>
    <property type="molecule type" value="Genomic_DNA"/>
</dbReference>
<evidence type="ECO:0000259" key="10">
    <source>
        <dbReference type="Pfam" id="PF12019"/>
    </source>
</evidence>
<keyword evidence="2" id="KW-1003">Cell membrane</keyword>
<keyword evidence="7 9" id="KW-0472">Membrane</keyword>
<dbReference type="GO" id="GO:0015628">
    <property type="term" value="P:protein secretion by the type II secretion system"/>
    <property type="evidence" value="ECO:0007669"/>
    <property type="project" value="InterPro"/>
</dbReference>
<dbReference type="GO" id="GO:0005886">
    <property type="term" value="C:plasma membrane"/>
    <property type="evidence" value="ECO:0007669"/>
    <property type="project" value="UniProtKB-SubCell"/>
</dbReference>
<sequence length="190" mass="19891">MNWFLQRSFGRSPSAQVGSDKPDKPNKSNNQAAAGFTLTEVIVVVVLISVLAAIAAPSWVALLNRQRLGNATNDVLQALRQAQDEAIRTRYPKQVTLNTGANPTINVLSEVRRIGQGSVGMTVTPTAATTITFGTTGGPIAGPQDITPATNLPIVITLSVPATGGVRRCVVIETLLGAMRTANQGENGCS</sequence>
<evidence type="ECO:0000256" key="1">
    <source>
        <dbReference type="ARBA" id="ARBA00004377"/>
    </source>
</evidence>
<feature type="region of interest" description="Disordered" evidence="8">
    <location>
        <begin position="1"/>
        <end position="28"/>
    </location>
</feature>
<evidence type="ECO:0000256" key="9">
    <source>
        <dbReference type="SAM" id="Phobius"/>
    </source>
</evidence>
<organism evidence="11">
    <name type="scientific">Thermoleptolyngbya oregonensis NK1-22</name>
    <dbReference type="NCBI Taxonomy" id="2547457"/>
    <lineage>
        <taxon>Bacteria</taxon>
        <taxon>Bacillati</taxon>
        <taxon>Cyanobacteriota</taxon>
        <taxon>Cyanophyceae</taxon>
        <taxon>Oculatellales</taxon>
        <taxon>Oculatellaceae</taxon>
        <taxon>Thermoleptolyngbya</taxon>
    </lineage>
</organism>
<evidence type="ECO:0000256" key="2">
    <source>
        <dbReference type="ARBA" id="ARBA00022475"/>
    </source>
</evidence>
<evidence type="ECO:0000256" key="8">
    <source>
        <dbReference type="SAM" id="MobiDB-lite"/>
    </source>
</evidence>
<dbReference type="SUPFAM" id="SSF54523">
    <property type="entry name" value="Pili subunits"/>
    <property type="match status" value="1"/>
</dbReference>
<dbReference type="GO" id="GO:0015627">
    <property type="term" value="C:type II protein secretion system complex"/>
    <property type="evidence" value="ECO:0007669"/>
    <property type="project" value="InterPro"/>
</dbReference>
<proteinExistence type="predicted"/>
<keyword evidence="5 9" id="KW-0812">Transmembrane</keyword>
<keyword evidence="3" id="KW-0488">Methylation</keyword>
<dbReference type="KEGG" id="tog:HNI00_20840"/>
<dbReference type="AlphaFoldDB" id="A0AA96YEC9"/>
<accession>A0AA96YEC9</accession>
<evidence type="ECO:0000256" key="6">
    <source>
        <dbReference type="ARBA" id="ARBA00022989"/>
    </source>
</evidence>
<dbReference type="RefSeq" id="WP_316789146.1">
    <property type="nucleotide sequence ID" value="NZ_CP053540.1"/>
</dbReference>
<dbReference type="InterPro" id="IPR045584">
    <property type="entry name" value="Pilin-like"/>
</dbReference>
<feature type="transmembrane region" description="Helical" evidence="9">
    <location>
        <begin position="41"/>
        <end position="63"/>
    </location>
</feature>
<name>A0AA96YEC9_9CYAN</name>
<protein>
    <submittedName>
        <fullName evidence="11">Prepilin-type N-terminal cleavage/methylation domain-containing protein</fullName>
    </submittedName>
</protein>
<dbReference type="Pfam" id="PF07963">
    <property type="entry name" value="N_methyl"/>
    <property type="match status" value="1"/>
</dbReference>
<dbReference type="InterPro" id="IPR022346">
    <property type="entry name" value="T2SS_GspH"/>
</dbReference>
<dbReference type="NCBIfam" id="TIGR02532">
    <property type="entry name" value="IV_pilin_GFxxxE"/>
    <property type="match status" value="1"/>
</dbReference>
<evidence type="ECO:0000256" key="4">
    <source>
        <dbReference type="ARBA" id="ARBA00022519"/>
    </source>
</evidence>
<evidence type="ECO:0000313" key="11">
    <source>
        <dbReference type="EMBL" id="WOB45305.1"/>
    </source>
</evidence>
<dbReference type="Gene3D" id="3.30.700.10">
    <property type="entry name" value="Glycoprotein, Type 4 Pilin"/>
    <property type="match status" value="1"/>
</dbReference>
<gene>
    <name evidence="11" type="ORF">HNI00_20840</name>
</gene>
<dbReference type="Pfam" id="PF12019">
    <property type="entry name" value="GspH"/>
    <property type="match status" value="1"/>
</dbReference>
<keyword evidence="6 9" id="KW-1133">Transmembrane helix</keyword>
<evidence type="ECO:0000256" key="7">
    <source>
        <dbReference type="ARBA" id="ARBA00023136"/>
    </source>
</evidence>
<comment type="subcellular location">
    <subcellularLocation>
        <location evidence="1">Cell inner membrane</location>
        <topology evidence="1">Single-pass membrane protein</topology>
    </subcellularLocation>
</comment>
<keyword evidence="4" id="KW-0997">Cell inner membrane</keyword>